<protein>
    <submittedName>
        <fullName evidence="2">Uncharacterized protein</fullName>
    </submittedName>
</protein>
<evidence type="ECO:0000313" key="3">
    <source>
        <dbReference type="Proteomes" id="UP001066276"/>
    </source>
</evidence>
<feature type="compositionally biased region" description="Low complexity" evidence="1">
    <location>
        <begin position="16"/>
        <end position="34"/>
    </location>
</feature>
<evidence type="ECO:0000256" key="1">
    <source>
        <dbReference type="SAM" id="MobiDB-lite"/>
    </source>
</evidence>
<reference evidence="2" key="1">
    <citation type="journal article" date="2022" name="bioRxiv">
        <title>Sequencing and chromosome-scale assembly of the giantPleurodeles waltlgenome.</title>
        <authorList>
            <person name="Brown T."/>
            <person name="Elewa A."/>
            <person name="Iarovenko S."/>
            <person name="Subramanian E."/>
            <person name="Araus A.J."/>
            <person name="Petzold A."/>
            <person name="Susuki M."/>
            <person name="Suzuki K.-i.T."/>
            <person name="Hayashi T."/>
            <person name="Toyoda A."/>
            <person name="Oliveira C."/>
            <person name="Osipova E."/>
            <person name="Leigh N.D."/>
            <person name="Simon A."/>
            <person name="Yun M.H."/>
        </authorList>
    </citation>
    <scope>NUCLEOTIDE SEQUENCE</scope>
    <source>
        <strain evidence="2">20211129_DDA</strain>
        <tissue evidence="2">Liver</tissue>
    </source>
</reference>
<name>A0AAV7VCX1_PLEWA</name>
<organism evidence="2 3">
    <name type="scientific">Pleurodeles waltl</name>
    <name type="common">Iberian ribbed newt</name>
    <dbReference type="NCBI Taxonomy" id="8319"/>
    <lineage>
        <taxon>Eukaryota</taxon>
        <taxon>Metazoa</taxon>
        <taxon>Chordata</taxon>
        <taxon>Craniata</taxon>
        <taxon>Vertebrata</taxon>
        <taxon>Euteleostomi</taxon>
        <taxon>Amphibia</taxon>
        <taxon>Batrachia</taxon>
        <taxon>Caudata</taxon>
        <taxon>Salamandroidea</taxon>
        <taxon>Salamandridae</taxon>
        <taxon>Pleurodelinae</taxon>
        <taxon>Pleurodeles</taxon>
    </lineage>
</organism>
<evidence type="ECO:0000313" key="2">
    <source>
        <dbReference type="EMBL" id="KAJ1199444.1"/>
    </source>
</evidence>
<sequence length="164" mass="17783">MALLRPRVGLFLSGGRWPSKSRPRSVSPPVQWPRGLWITPPPDRFFGVTGHCDRPLPSSPSGEETGADSATSNPERDRALSNPLALPGRRRQKRAVCGVRGVVDKEEEPPDGGDNADETGETEAEEETLQLKQAVKEDSLGRREPADPYLRGDPRINSGPGGVL</sequence>
<proteinExistence type="predicted"/>
<feature type="compositionally biased region" description="Basic and acidic residues" evidence="1">
    <location>
        <begin position="134"/>
        <end position="154"/>
    </location>
</feature>
<accession>A0AAV7VCX1</accession>
<feature type="compositionally biased region" description="Acidic residues" evidence="1">
    <location>
        <begin position="105"/>
        <end position="128"/>
    </location>
</feature>
<feature type="region of interest" description="Disordered" evidence="1">
    <location>
        <begin position="14"/>
        <end position="164"/>
    </location>
</feature>
<dbReference type="AlphaFoldDB" id="A0AAV7VCX1"/>
<keyword evidence="3" id="KW-1185">Reference proteome</keyword>
<comment type="caution">
    <text evidence="2">The sequence shown here is derived from an EMBL/GenBank/DDBJ whole genome shotgun (WGS) entry which is preliminary data.</text>
</comment>
<dbReference type="EMBL" id="JANPWB010000003">
    <property type="protein sequence ID" value="KAJ1199444.1"/>
    <property type="molecule type" value="Genomic_DNA"/>
</dbReference>
<dbReference type="Proteomes" id="UP001066276">
    <property type="component" value="Chromosome 2_1"/>
</dbReference>
<gene>
    <name evidence="2" type="ORF">NDU88_003278</name>
</gene>